<dbReference type="NCBIfam" id="NF011957">
    <property type="entry name" value="PRK15428.1"/>
    <property type="match status" value="1"/>
</dbReference>
<dbReference type="Pfam" id="PF15953">
    <property type="entry name" value="PDU_like"/>
    <property type="match status" value="1"/>
</dbReference>
<dbReference type="Proteomes" id="UP000867740">
    <property type="component" value="Unassembled WGS sequence"/>
</dbReference>
<accession>A0A9P3T634</accession>
<proteinExistence type="predicted"/>
<dbReference type="EMBL" id="DACSUM010000010">
    <property type="protein sequence ID" value="HAT3581399.1"/>
    <property type="molecule type" value="Genomic_DNA"/>
</dbReference>
<comment type="caution">
    <text evidence="1">The sequence shown here is derived from an EMBL/GenBank/DDBJ whole genome shotgun (WGS) entry which is preliminary data.</text>
</comment>
<protein>
    <submittedName>
        <fullName evidence="1">Microcompartment protein PduM</fullName>
    </submittedName>
</protein>
<dbReference type="RefSeq" id="WP_047369651.1">
    <property type="nucleotide sequence ID" value="NZ_CABMNU010000005.1"/>
</dbReference>
<name>A0A9P3T634_KLUIN</name>
<organism evidence="1 4">
    <name type="scientific">Kluyvera intermedia</name>
    <name type="common">Enterobacter intermedius</name>
    <dbReference type="NCBI Taxonomy" id="61648"/>
    <lineage>
        <taxon>Bacteria</taxon>
        <taxon>Pseudomonadati</taxon>
        <taxon>Pseudomonadota</taxon>
        <taxon>Gammaproteobacteria</taxon>
        <taxon>Enterobacterales</taxon>
        <taxon>Enterobacteriaceae</taxon>
        <taxon>Kluyvera</taxon>
    </lineage>
</organism>
<dbReference type="Proteomes" id="UP000192521">
    <property type="component" value="Unassembled WGS sequence"/>
</dbReference>
<evidence type="ECO:0000313" key="1">
    <source>
        <dbReference type="EMBL" id="HAT3581399.1"/>
    </source>
</evidence>
<dbReference type="InterPro" id="IPR030992">
    <property type="entry name" value="PduM"/>
</dbReference>
<keyword evidence="3" id="KW-1185">Reference proteome</keyword>
<sequence>MNSEQLAHIVELIVARLQARQGNTITLSQEELRHASAMKCFLNHDALCVQQTDMCFLRALADGDQDNTAVAHLFEALALGMSVSITLNSRLLPCLPLKTLAKLPVTFMDEQGSSVVIHQAKVLSYRDVVGLNACWLAISRKTVITALARDAVISQHIRLVKQE</sequence>
<dbReference type="EMBL" id="MWPR01000020">
    <property type="protein sequence ID" value="ORJ49615.1"/>
    <property type="molecule type" value="Genomic_DNA"/>
</dbReference>
<reference evidence="1" key="2">
    <citation type="journal article" date="2018" name="Genome Biol.">
        <title>SKESA: strategic k-mer extension for scrupulous assemblies.</title>
        <authorList>
            <person name="Souvorov A."/>
            <person name="Agarwala R."/>
            <person name="Lipman D.J."/>
        </authorList>
    </citation>
    <scope>NUCLEOTIDE SEQUENCE</scope>
    <source>
        <strain evidence="1">CAVp300</strain>
    </source>
</reference>
<evidence type="ECO:0000313" key="2">
    <source>
        <dbReference type="EMBL" id="ORJ49615.1"/>
    </source>
</evidence>
<dbReference type="OrthoDB" id="6572340at2"/>
<dbReference type="NCBIfam" id="TIGR04493">
    <property type="entry name" value="microcomp_PduM"/>
    <property type="match status" value="1"/>
</dbReference>
<reference evidence="1" key="3">
    <citation type="submission" date="2020-10" db="EMBL/GenBank/DDBJ databases">
        <authorList>
            <consortium name="NCBI Pathogen Detection Project"/>
        </authorList>
    </citation>
    <scope>NUCLEOTIDE SEQUENCE</scope>
    <source>
        <strain evidence="1">CAVp300</strain>
    </source>
</reference>
<reference evidence="2 3" key="1">
    <citation type="submission" date="2017-02" db="EMBL/GenBank/DDBJ databases">
        <title>Draft genome sequence of a Kluyvera intermedia isolate from a patient with a pancreatic abscess.</title>
        <authorList>
            <person name="Thele R."/>
        </authorList>
    </citation>
    <scope>NUCLEOTIDE SEQUENCE [LARGE SCALE GENOMIC DNA]</scope>
    <source>
        <strain evidence="2 3">FOSA7093</strain>
    </source>
</reference>
<evidence type="ECO:0000313" key="3">
    <source>
        <dbReference type="Proteomes" id="UP000192521"/>
    </source>
</evidence>
<dbReference type="AlphaFoldDB" id="A0A9P3T634"/>
<dbReference type="GO" id="GO:0005198">
    <property type="term" value="F:structural molecule activity"/>
    <property type="evidence" value="ECO:0007669"/>
    <property type="project" value="InterPro"/>
</dbReference>
<gene>
    <name evidence="1" type="primary">pduM</name>
    <name evidence="2" type="ORF">B2M27_14235</name>
    <name evidence="1" type="ORF">I8531_001683</name>
</gene>
<evidence type="ECO:0000313" key="4">
    <source>
        <dbReference type="Proteomes" id="UP000867740"/>
    </source>
</evidence>